<evidence type="ECO:0000259" key="1">
    <source>
        <dbReference type="PROSITE" id="PS51782"/>
    </source>
</evidence>
<dbReference type="PANTHER" id="PTHR33734:SF22">
    <property type="entry name" value="MEMBRANE-BOUND LYTIC MUREIN TRANSGLYCOSYLASE D"/>
    <property type="match status" value="1"/>
</dbReference>
<proteinExistence type="predicted"/>
<reference evidence="3" key="1">
    <citation type="journal article" date="2019" name="Int. J. Syst. Evol. Microbiol.">
        <title>The Global Catalogue of Microorganisms (GCM) 10K type strain sequencing project: providing services to taxonomists for standard genome sequencing and annotation.</title>
        <authorList>
            <consortium name="The Broad Institute Genomics Platform"/>
            <consortium name="The Broad Institute Genome Sequencing Center for Infectious Disease"/>
            <person name="Wu L."/>
            <person name="Ma J."/>
        </authorList>
    </citation>
    <scope>NUCLEOTIDE SEQUENCE [LARGE SCALE GENOMIC DNA]</scope>
    <source>
        <strain evidence="3">CCUG 73951</strain>
    </source>
</reference>
<dbReference type="RefSeq" id="WP_289215532.1">
    <property type="nucleotide sequence ID" value="NZ_JAPVRC010000003.1"/>
</dbReference>
<dbReference type="InterPro" id="IPR018392">
    <property type="entry name" value="LysM"/>
</dbReference>
<organism evidence="2 3">
    <name type="scientific">Halobacillus campisalis</name>
    <dbReference type="NCBI Taxonomy" id="435909"/>
    <lineage>
        <taxon>Bacteria</taxon>
        <taxon>Bacillati</taxon>
        <taxon>Bacillota</taxon>
        <taxon>Bacilli</taxon>
        <taxon>Bacillales</taxon>
        <taxon>Bacillaceae</taxon>
        <taxon>Halobacillus</taxon>
    </lineage>
</organism>
<dbReference type="Pfam" id="PF01476">
    <property type="entry name" value="LysM"/>
    <property type="match status" value="3"/>
</dbReference>
<gene>
    <name evidence="2" type="ORF">ACFQMN_02475</name>
</gene>
<dbReference type="CDD" id="cd00118">
    <property type="entry name" value="LysM"/>
    <property type="match status" value="2"/>
</dbReference>
<keyword evidence="3" id="KW-1185">Reference proteome</keyword>
<dbReference type="PANTHER" id="PTHR33734">
    <property type="entry name" value="LYSM DOMAIN-CONTAINING GPI-ANCHORED PROTEIN 2"/>
    <property type="match status" value="1"/>
</dbReference>
<dbReference type="SUPFAM" id="SSF54106">
    <property type="entry name" value="LysM domain"/>
    <property type="match status" value="3"/>
</dbReference>
<feature type="domain" description="LysM" evidence="1">
    <location>
        <begin position="65"/>
        <end position="110"/>
    </location>
</feature>
<sequence>MPIENSTHYIYTVQPGDTLYSIARRFGSEVSDIEQANALYPPITDPGLIYPGQILLVSKQGPNQTYQIVSPGETLNQYARRFSSSVDLLFGINPQLGDPNYIYPNQVLLVPAFVYEIEQGDTLNKIAQRFGISLASLLEANRQRPGIAPDVIYPGSRLILPLPSSYNIVVSRPFPGTQIREGQKLAGFARAFEGSILYQIKDDEGNTVTNESPIQASAGGPAYGTFSESIVFDEAPASTAGEIWVYTRSANDNSVQDLVQVRVLF</sequence>
<feature type="domain" description="LysM" evidence="1">
    <location>
        <begin position="9"/>
        <end position="57"/>
    </location>
</feature>
<dbReference type="Proteomes" id="UP001596494">
    <property type="component" value="Unassembled WGS sequence"/>
</dbReference>
<dbReference type="Pfam" id="PF10648">
    <property type="entry name" value="Gmad2"/>
    <property type="match status" value="1"/>
</dbReference>
<dbReference type="PROSITE" id="PS51782">
    <property type="entry name" value="LYSM"/>
    <property type="match status" value="3"/>
</dbReference>
<dbReference type="SMART" id="SM00257">
    <property type="entry name" value="LysM"/>
    <property type="match status" value="3"/>
</dbReference>
<protein>
    <submittedName>
        <fullName evidence="2">LysM peptidoglycan-binding domain-containing protein</fullName>
    </submittedName>
</protein>
<dbReference type="InterPro" id="IPR018911">
    <property type="entry name" value="Gmad2_Ig-like_dom"/>
</dbReference>
<feature type="domain" description="LysM" evidence="1">
    <location>
        <begin position="113"/>
        <end position="160"/>
    </location>
</feature>
<dbReference type="InterPro" id="IPR036779">
    <property type="entry name" value="LysM_dom_sf"/>
</dbReference>
<comment type="caution">
    <text evidence="2">The sequence shown here is derived from an EMBL/GenBank/DDBJ whole genome shotgun (WGS) entry which is preliminary data.</text>
</comment>
<name>A0ABW2JZ57_9BACI</name>
<dbReference type="EMBL" id="JBHTBY010000001">
    <property type="protein sequence ID" value="MFC7319751.1"/>
    <property type="molecule type" value="Genomic_DNA"/>
</dbReference>
<evidence type="ECO:0000313" key="3">
    <source>
        <dbReference type="Proteomes" id="UP001596494"/>
    </source>
</evidence>
<accession>A0ABW2JZ57</accession>
<dbReference type="Gene3D" id="3.10.350.10">
    <property type="entry name" value="LysM domain"/>
    <property type="match status" value="3"/>
</dbReference>
<evidence type="ECO:0000313" key="2">
    <source>
        <dbReference type="EMBL" id="MFC7319751.1"/>
    </source>
</evidence>